<dbReference type="GO" id="GO:1990837">
    <property type="term" value="F:sequence-specific double-stranded DNA binding"/>
    <property type="evidence" value="ECO:0007669"/>
    <property type="project" value="UniProtKB-ARBA"/>
</dbReference>
<dbReference type="Pfam" id="PF00096">
    <property type="entry name" value="zf-C2H2"/>
    <property type="match status" value="12"/>
</dbReference>
<gene>
    <name evidence="15" type="primary">LOC108677559</name>
</gene>
<feature type="domain" description="C2H2-type" evidence="13">
    <location>
        <begin position="156"/>
        <end position="184"/>
    </location>
</feature>
<reference evidence="15" key="1">
    <citation type="submission" date="2025-08" db="UniProtKB">
        <authorList>
            <consortium name="RefSeq"/>
        </authorList>
    </citation>
    <scope>IDENTIFICATION</scope>
    <source>
        <tissue evidence="15">Whole organism</tissue>
    </source>
</reference>
<evidence type="ECO:0000256" key="2">
    <source>
        <dbReference type="ARBA" id="ARBA00006991"/>
    </source>
</evidence>
<feature type="domain" description="C2H2-type" evidence="13">
    <location>
        <begin position="1679"/>
        <end position="1703"/>
    </location>
</feature>
<feature type="domain" description="C2H2-type" evidence="13">
    <location>
        <begin position="877"/>
        <end position="904"/>
    </location>
</feature>
<feature type="domain" description="C2H2-type" evidence="13">
    <location>
        <begin position="1957"/>
        <end position="1984"/>
    </location>
</feature>
<dbReference type="GeneID" id="108677559"/>
<dbReference type="FunFam" id="3.30.160.60:FF:000710">
    <property type="entry name" value="Zinc finger protein 768"/>
    <property type="match status" value="1"/>
</dbReference>
<evidence type="ECO:0000256" key="4">
    <source>
        <dbReference type="ARBA" id="ARBA00022737"/>
    </source>
</evidence>
<sequence>MDLGPPLNLSKSAKPAPSSPTKKTAILTTKKFFCRKPVKKKISTEEKDSSDFHLDDNAADRADNDVSCDESIHDQIVSNSSIRVSSSERESDSINSITHIVSIFDAANGIPECQNLPLIEGTVVDAAACKKTPDNADLLDEGEISLAAGEVDDNEYKCKQCGQTFARASQLRTHFKHKHSTLKGEAKYECDECNATFSRSSQLLQHRQTHKPFDVTICNQCNIPLNSYDELKLHYKMHSKAHQCQECGMTFSQKVYLTVHARTHSGEKPFKCNLCSSSFKQLSHLTTHKRTHTHEQPFICPFCPARFSQSSSLKRHNRVHTGEKPYTCTFCSSAFSDKRNLTRHMMSHKGIKPYECSHCQAKFSQKIDLHRHNLSHLGVKPFKCSICSVSFSRKNNLLWHERTHDEKTSLQTCAACGIRFSNVRDLKRHYKEHNLSKSLSCKICGAVVSCRFSLVRHMKTHTDVRSFECSMCPATFMQVGTLKKHEMRHTGEKNFKCNICDKAFFDARCVKRHRVMVHGEERFIKGEDDEGIGGNSRNEAFTTVYDQKPIVTPTSKSPAVPAASPGVAQLSSPKKEVVVANGMSNGSRSITVEEASGTENQFEAVMAVAEQTGSDGTPTLVFSQAGEAPKAYRLAGNCQNEQNHFITFLEGNQWQTWCMCNPQNLPPENATLTDTKPVNVGHGGIQNVIPGTIFFKNPSASDLQNSEISVDPLEGNCATQVLNVSGSSIQDAPSCFETEQEPQFSYTTDRFPNHVIESESNSVYTFTPDGDSYLVQPASSDMGCGEDGAHVSDFHPPELMRQACDESLLSHLEDNSKDTKHEIQFKDTYISNDYNLTVKNPTTGNIHISGKINERDPLQIVQTTSESNIGSKQRKKFQCTVCYRWFFRKVHLTIHMRRHTKEKPFKCSICFAMFTHNNTLVAHMRSHTGEKPFKCTVCNVGFAQKSNLTAHMRIHTGEKPYRCDLCNMGFRQASHLPTHRRTHSNERPYECSLCFKRFTQNSALKRHMKTHSRRKSSSLSCSKCHERFHSEEELKEHSLLHEDEVFAYTCAVENCGETYASKKLFDDHISSAHSCPTSDVTTSDINIKTVLSRSTKASNENHISSRQGKIRTKSSKFKGGVGKSSSNNVAGKKKRKLHDLPEIASSKGSSSSRVTVPSRSSERIRTASSRPKPTKDPDFITGEFISLSEETFEDQSSDSSSNSHKKITTDKTKVVNFMGEWCFCEVPHGADEPHSSNCRPMVTQTEQRQAFTASDISTESITVSKKVFNVNQEESGSEFYAVVDEKGNLMKTSVTQILNSNEGTNVGEIISEKHPSIIESLPTVIPNMSENNSEELHNSLQTRESIMLQTSAAGSIVSVPNGLTVHSDVHTDETKSQKTSNSISYEPGISIPQSMGSNITESHRLLEMTPMVPSGGVLQLLDDSRVQIVGTVGTDGKMQLFDHSNIQVVDTVHIRALGTVTSSASTSIAGENQIMSSSSGLSGSFDRVQLYDCNQVQIINNGNEMRIVNNNCNNQVQIVNNDCNNRVQIVNNDCNNRVQIVNNDCNNQVQIVNNDCNNRVQIVNNDFSNRLQIVSRQNCDDAAGSAALAGHNAGGRHSSGLQVLTCSDSTLYLDASAMIVDNQDGSAYSSVQQAMLSDVSGLEGGSLVIRSYACPLCSVVHSQWRPFIAHVKEVHPQHHMCSVCYKVFSKSSELKTHFSDKHSLTISTGSETTTKLGCFECNLHFKDEFDLSKHLSDAHATQETVSADVNEAVPDKRRAESTTRRRKIPIKGKGPKRSEQITLVHHSLPDTVILSANSFNDLGSHVVNIHGQDSNGLSSTTVHSNSSISGGICVINSNPSVTLSAASGTSKSNSTIFPSSSNTSNDTENVSVRFGSMESFNIVPESTQNVNSISQANSDSSAAVRTSCDGEKKFNRASHAKRRQKAEKHTCKFCLEKFTSQCDLERHVLQHTGVKPHACATCGASFTRKSSLNNHERIHSGIKPYMCSACNKSFSYRYQFNKHQSTAHSNN</sequence>
<dbReference type="InterPro" id="IPR013087">
    <property type="entry name" value="Znf_C2H2_type"/>
</dbReference>
<dbReference type="PANTHER" id="PTHR16515:SF49">
    <property type="entry name" value="GASTRULA ZINC FINGER PROTEIN XLCGF49.1-LIKE-RELATED"/>
    <property type="match status" value="1"/>
</dbReference>
<keyword evidence="10" id="KW-0539">Nucleus</keyword>
<name>A0A8B7P5S2_HYAAZ</name>
<feature type="region of interest" description="Disordered" evidence="12">
    <location>
        <begin position="1"/>
        <end position="24"/>
    </location>
</feature>
<dbReference type="GO" id="GO:0005634">
    <property type="term" value="C:nucleus"/>
    <property type="evidence" value="ECO:0007669"/>
    <property type="project" value="UniProtKB-SubCell"/>
</dbReference>
<protein>
    <submittedName>
        <fullName evidence="15">Uncharacterized protein LOC108677559</fullName>
    </submittedName>
</protein>
<feature type="compositionally biased region" description="Basic residues" evidence="12">
    <location>
        <begin position="1764"/>
        <end position="1775"/>
    </location>
</feature>
<accession>A0A8B7P5S2</accession>
<feature type="domain" description="C2H2-type" evidence="13">
    <location>
        <begin position="933"/>
        <end position="960"/>
    </location>
</feature>
<dbReference type="FunFam" id="3.30.160.60:FF:000624">
    <property type="entry name" value="zinc finger protein 697"/>
    <property type="match status" value="1"/>
</dbReference>
<feature type="region of interest" description="Disordered" evidence="12">
    <location>
        <begin position="1756"/>
        <end position="1778"/>
    </location>
</feature>
<dbReference type="FunFam" id="3.30.160.60:FF:000446">
    <property type="entry name" value="Zinc finger protein"/>
    <property type="match status" value="2"/>
</dbReference>
<feature type="domain" description="C2H2-type" evidence="13">
    <location>
        <begin position="467"/>
        <end position="494"/>
    </location>
</feature>
<feature type="domain" description="C2H2-type" evidence="13">
    <location>
        <begin position="298"/>
        <end position="325"/>
    </location>
</feature>
<evidence type="ECO:0000256" key="8">
    <source>
        <dbReference type="ARBA" id="ARBA00023125"/>
    </source>
</evidence>
<evidence type="ECO:0000256" key="9">
    <source>
        <dbReference type="ARBA" id="ARBA00023163"/>
    </source>
</evidence>
<dbReference type="SMART" id="SM00355">
    <property type="entry name" value="ZnF_C2H2"/>
    <property type="match status" value="26"/>
</dbReference>
<feature type="domain" description="C2H2-type" evidence="13">
    <location>
        <begin position="1985"/>
        <end position="2011"/>
    </location>
</feature>
<feature type="compositionally biased region" description="Low complexity" evidence="12">
    <location>
        <begin position="1145"/>
        <end position="1159"/>
    </location>
</feature>
<feature type="compositionally biased region" description="Polar residues" evidence="12">
    <location>
        <begin position="1093"/>
        <end position="1107"/>
    </location>
</feature>
<feature type="domain" description="C2H2-type" evidence="13">
    <location>
        <begin position="354"/>
        <end position="381"/>
    </location>
</feature>
<feature type="domain" description="C2H2-type" evidence="13">
    <location>
        <begin position="495"/>
        <end position="523"/>
    </location>
</feature>
<feature type="compositionally biased region" description="Low complexity" evidence="12">
    <location>
        <begin position="10"/>
        <end position="24"/>
    </location>
</feature>
<evidence type="ECO:0000256" key="5">
    <source>
        <dbReference type="ARBA" id="ARBA00022771"/>
    </source>
</evidence>
<keyword evidence="14" id="KW-1185">Reference proteome</keyword>
<dbReference type="FunFam" id="3.30.160.60:FF:000508">
    <property type="entry name" value="Myeloid zinc finger 1"/>
    <property type="match status" value="1"/>
</dbReference>
<feature type="domain" description="C2H2-type" evidence="13">
    <location>
        <begin position="411"/>
        <end position="438"/>
    </location>
</feature>
<feature type="domain" description="C2H2-type" evidence="13">
    <location>
        <begin position="382"/>
        <end position="409"/>
    </location>
</feature>
<dbReference type="RefSeq" id="XP_018021277.1">
    <property type="nucleotide sequence ID" value="XM_018165788.2"/>
</dbReference>
<dbReference type="FunFam" id="3.30.160.60:FF:000303">
    <property type="entry name" value="Zinc finger protein 41"/>
    <property type="match status" value="1"/>
</dbReference>
<evidence type="ECO:0000256" key="6">
    <source>
        <dbReference type="ARBA" id="ARBA00022833"/>
    </source>
</evidence>
<dbReference type="SUPFAM" id="SSF57667">
    <property type="entry name" value="beta-beta-alpha zinc fingers"/>
    <property type="match status" value="12"/>
</dbReference>
<feature type="domain" description="C2H2-type" evidence="13">
    <location>
        <begin position="242"/>
        <end position="269"/>
    </location>
</feature>
<keyword evidence="9" id="KW-0804">Transcription</keyword>
<keyword evidence="7" id="KW-0805">Transcription regulation</keyword>
<keyword evidence="5 11" id="KW-0863">Zinc-finger</keyword>
<keyword evidence="4" id="KW-0677">Repeat</keyword>
<comment type="subcellular location">
    <subcellularLocation>
        <location evidence="1">Nucleus</location>
    </subcellularLocation>
</comment>
<evidence type="ECO:0000256" key="7">
    <source>
        <dbReference type="ARBA" id="ARBA00023015"/>
    </source>
</evidence>
<feature type="compositionally biased region" description="Basic and acidic residues" evidence="12">
    <location>
        <begin position="42"/>
        <end position="64"/>
    </location>
</feature>
<proteinExistence type="inferred from homology"/>
<keyword evidence="6" id="KW-0862">Zinc</keyword>
<feature type="domain" description="C2H2-type" evidence="13">
    <location>
        <begin position="961"/>
        <end position="988"/>
    </location>
</feature>
<dbReference type="InterPro" id="IPR036236">
    <property type="entry name" value="Znf_C2H2_sf"/>
</dbReference>
<dbReference type="OrthoDB" id="8117402at2759"/>
<dbReference type="KEGG" id="hazt:108677559"/>
<dbReference type="GO" id="GO:0042802">
    <property type="term" value="F:identical protein binding"/>
    <property type="evidence" value="ECO:0007669"/>
    <property type="project" value="UniProtKB-ARBA"/>
</dbReference>
<feature type="domain" description="C2H2-type" evidence="13">
    <location>
        <begin position="1929"/>
        <end position="1956"/>
    </location>
</feature>
<keyword evidence="8" id="KW-0238">DNA-binding</keyword>
<feature type="domain" description="C2H2-type" evidence="13">
    <location>
        <begin position="326"/>
        <end position="353"/>
    </location>
</feature>
<dbReference type="PANTHER" id="PTHR16515">
    <property type="entry name" value="PR DOMAIN ZINC FINGER PROTEIN"/>
    <property type="match status" value="1"/>
</dbReference>
<dbReference type="InterPro" id="IPR050331">
    <property type="entry name" value="Zinc_finger"/>
</dbReference>
<dbReference type="GO" id="GO:0008270">
    <property type="term" value="F:zinc ion binding"/>
    <property type="evidence" value="ECO:0007669"/>
    <property type="project" value="UniProtKB-KW"/>
</dbReference>
<feature type="region of interest" description="Disordered" evidence="12">
    <location>
        <begin position="1370"/>
        <end position="1394"/>
    </location>
</feature>
<dbReference type="PROSITE" id="PS00028">
    <property type="entry name" value="ZINC_FINGER_C2H2_1"/>
    <property type="match status" value="24"/>
</dbReference>
<dbReference type="FunFam" id="3.30.160.60:FF:000688">
    <property type="entry name" value="zinc finger protein 197 isoform X1"/>
    <property type="match status" value="1"/>
</dbReference>
<comment type="similarity">
    <text evidence="2">Belongs to the krueppel C2H2-type zinc-finger protein family.</text>
</comment>
<keyword evidence="3" id="KW-0479">Metal-binding</keyword>
<dbReference type="FunFam" id="3.30.160.60:FF:000145">
    <property type="entry name" value="Zinc finger protein 574"/>
    <property type="match status" value="1"/>
</dbReference>
<evidence type="ECO:0000256" key="12">
    <source>
        <dbReference type="SAM" id="MobiDB-lite"/>
    </source>
</evidence>
<feature type="domain" description="C2H2-type" evidence="13">
    <location>
        <begin position="1716"/>
        <end position="1744"/>
    </location>
</feature>
<feature type="domain" description="C2H2-type" evidence="13">
    <location>
        <begin position="989"/>
        <end position="1016"/>
    </location>
</feature>
<evidence type="ECO:0000313" key="15">
    <source>
        <dbReference type="RefSeq" id="XP_018021277.1"/>
    </source>
</evidence>
<evidence type="ECO:0000259" key="13">
    <source>
        <dbReference type="PROSITE" id="PS50157"/>
    </source>
</evidence>
<dbReference type="FunFam" id="3.30.160.60:FF:000012">
    <property type="entry name" value="RB-associated KRAB zinc finger protein-like"/>
    <property type="match status" value="1"/>
</dbReference>
<dbReference type="GO" id="GO:0006355">
    <property type="term" value="P:regulation of DNA-templated transcription"/>
    <property type="evidence" value="ECO:0007669"/>
    <property type="project" value="UniProtKB-ARBA"/>
</dbReference>
<dbReference type="FunFam" id="3.30.160.60:FF:002343">
    <property type="entry name" value="Zinc finger protein 33A"/>
    <property type="match status" value="3"/>
</dbReference>
<evidence type="ECO:0000256" key="11">
    <source>
        <dbReference type="PROSITE-ProRule" id="PRU00042"/>
    </source>
</evidence>
<dbReference type="OMA" id="CNNRVQI"/>
<feature type="region of interest" description="Disordered" evidence="12">
    <location>
        <begin position="1093"/>
        <end position="1180"/>
    </location>
</feature>
<evidence type="ECO:0000256" key="1">
    <source>
        <dbReference type="ARBA" id="ARBA00004123"/>
    </source>
</evidence>
<feature type="domain" description="C2H2-type" evidence="13">
    <location>
        <begin position="905"/>
        <end position="932"/>
    </location>
</feature>
<evidence type="ECO:0000313" key="14">
    <source>
        <dbReference type="Proteomes" id="UP000694843"/>
    </source>
</evidence>
<organism evidence="14 15">
    <name type="scientific">Hyalella azteca</name>
    <name type="common">Amphipod</name>
    <dbReference type="NCBI Taxonomy" id="294128"/>
    <lineage>
        <taxon>Eukaryota</taxon>
        <taxon>Metazoa</taxon>
        <taxon>Ecdysozoa</taxon>
        <taxon>Arthropoda</taxon>
        <taxon>Crustacea</taxon>
        <taxon>Multicrustacea</taxon>
        <taxon>Malacostraca</taxon>
        <taxon>Eumalacostraca</taxon>
        <taxon>Peracarida</taxon>
        <taxon>Amphipoda</taxon>
        <taxon>Senticaudata</taxon>
        <taxon>Talitrida</taxon>
        <taxon>Talitroidea</taxon>
        <taxon>Hyalellidae</taxon>
        <taxon>Hyalella</taxon>
    </lineage>
</organism>
<feature type="region of interest" description="Disordered" evidence="12">
    <location>
        <begin position="1843"/>
        <end position="1869"/>
    </location>
</feature>
<dbReference type="PROSITE" id="PS50157">
    <property type="entry name" value="ZINC_FINGER_C2H2_2"/>
    <property type="match status" value="23"/>
</dbReference>
<feature type="domain" description="C2H2-type" evidence="13">
    <location>
        <begin position="439"/>
        <end position="466"/>
    </location>
</feature>
<feature type="domain" description="C2H2-type" evidence="13">
    <location>
        <begin position="188"/>
        <end position="210"/>
    </location>
</feature>
<feature type="domain" description="C2H2-type" evidence="13">
    <location>
        <begin position="1019"/>
        <end position="1046"/>
    </location>
</feature>
<evidence type="ECO:0000256" key="10">
    <source>
        <dbReference type="ARBA" id="ARBA00023242"/>
    </source>
</evidence>
<feature type="region of interest" description="Disordered" evidence="12">
    <location>
        <begin position="40"/>
        <end position="64"/>
    </location>
</feature>
<feature type="domain" description="C2H2-type" evidence="13">
    <location>
        <begin position="270"/>
        <end position="297"/>
    </location>
</feature>
<dbReference type="Proteomes" id="UP000694843">
    <property type="component" value="Unplaced"/>
</dbReference>
<dbReference type="Gene3D" id="3.30.160.60">
    <property type="entry name" value="Classic Zinc Finger"/>
    <property type="match status" value="18"/>
</dbReference>
<evidence type="ECO:0000256" key="3">
    <source>
        <dbReference type="ARBA" id="ARBA00022723"/>
    </source>
</evidence>